<dbReference type="GO" id="GO:0031418">
    <property type="term" value="F:L-ascorbic acid binding"/>
    <property type="evidence" value="ECO:0007669"/>
    <property type="project" value="UniProtKB-KW"/>
</dbReference>
<dbReference type="GO" id="GO:0051213">
    <property type="term" value="F:dioxygenase activity"/>
    <property type="evidence" value="ECO:0007669"/>
    <property type="project" value="UniProtKB-KW"/>
</dbReference>
<evidence type="ECO:0000256" key="4">
    <source>
        <dbReference type="ARBA" id="ARBA00023004"/>
    </source>
</evidence>
<dbReference type="EMBL" id="GGEC01008692">
    <property type="protein sequence ID" value="MBW89175.1"/>
    <property type="molecule type" value="Transcribed_RNA"/>
</dbReference>
<dbReference type="PRINTS" id="PR00682">
    <property type="entry name" value="IPNSYNTHASE"/>
</dbReference>
<comment type="similarity">
    <text evidence="1 5">Belongs to the iron/ascorbate-dependent oxidoreductase family.</text>
</comment>
<dbReference type="AlphaFoldDB" id="A0A2P2J6R0"/>
<dbReference type="InterPro" id="IPR044861">
    <property type="entry name" value="IPNS-like_FE2OG_OXY"/>
</dbReference>
<dbReference type="InterPro" id="IPR026992">
    <property type="entry name" value="DIOX_N"/>
</dbReference>
<dbReference type="SUPFAM" id="SSF51197">
    <property type="entry name" value="Clavaminate synthase-like"/>
    <property type="match status" value="1"/>
</dbReference>
<evidence type="ECO:0000256" key="6">
    <source>
        <dbReference type="SAM" id="MobiDB-lite"/>
    </source>
</evidence>
<proteinExistence type="inferred from homology"/>
<dbReference type="Pfam" id="PF14226">
    <property type="entry name" value="DIOX_N"/>
    <property type="match status" value="1"/>
</dbReference>
<protein>
    <submittedName>
        <fullName evidence="8">Leucoanthocyanidin dioxygenase</fullName>
    </submittedName>
</protein>
<evidence type="ECO:0000256" key="5">
    <source>
        <dbReference type="RuleBase" id="RU003682"/>
    </source>
</evidence>
<sequence length="386" mass="42905">MEKVGGGIVTGTGTGTAAARKVQRLAEACIAEVPPQYIQKPSNRPDTHIFDEKDDDDDNEGSIPLIDLTGLDEEDKRRSIWESIGKACKEWGAFHVTNHGVDLALLRRMRSVARAFFEDLPIQEKLHYACNPSSFASQGYGSRMLAAPPASSHHPPQNEDADILDWRDYFDHHTLPLSRRNPSRWPHSPPTYREVVVEYSDEMKVLAQKLLGLISESLGLPTSSIEHAITNGIGDFYQNITVSYYPPCPQPHLTLGLQSHSDIGALTLLIQDDVPGLEVFKDSHWFPVTPLPHAILVLLADQTEIITNGIYKSAEHRAVTNSSRARLSVATFHDPARSLKISPALEIVNESFPAKYREVYYGDYVSSWYTKGPGGKRNIDALLIDS</sequence>
<evidence type="ECO:0000256" key="3">
    <source>
        <dbReference type="ARBA" id="ARBA00022896"/>
    </source>
</evidence>
<feature type="region of interest" description="Disordered" evidence="6">
    <location>
        <begin position="37"/>
        <end position="68"/>
    </location>
</feature>
<dbReference type="InterPro" id="IPR005123">
    <property type="entry name" value="Oxoglu/Fe-dep_dioxygenase_dom"/>
</dbReference>
<dbReference type="PROSITE" id="PS51471">
    <property type="entry name" value="FE2OG_OXY"/>
    <property type="match status" value="1"/>
</dbReference>
<keyword evidence="3" id="KW-0847">Vitamin C</keyword>
<dbReference type="InterPro" id="IPR027443">
    <property type="entry name" value="IPNS-like_sf"/>
</dbReference>
<dbReference type="Pfam" id="PF03171">
    <property type="entry name" value="2OG-FeII_Oxy"/>
    <property type="match status" value="1"/>
</dbReference>
<evidence type="ECO:0000256" key="2">
    <source>
        <dbReference type="ARBA" id="ARBA00022723"/>
    </source>
</evidence>
<evidence type="ECO:0000313" key="8">
    <source>
        <dbReference type="EMBL" id="MBW89175.1"/>
    </source>
</evidence>
<dbReference type="InterPro" id="IPR050295">
    <property type="entry name" value="Plant_2OG-oxidoreductases"/>
</dbReference>
<dbReference type="Gene3D" id="2.60.120.330">
    <property type="entry name" value="B-lactam Antibiotic, Isopenicillin N Synthase, Chain"/>
    <property type="match status" value="1"/>
</dbReference>
<keyword evidence="2 5" id="KW-0479">Metal-binding</keyword>
<keyword evidence="4 5" id="KW-0408">Iron</keyword>
<name>A0A2P2J6R0_RHIMU</name>
<dbReference type="PANTHER" id="PTHR47991">
    <property type="entry name" value="OXOGLUTARATE/IRON-DEPENDENT DIOXYGENASE"/>
    <property type="match status" value="1"/>
</dbReference>
<accession>A0A2P2J6R0</accession>
<keyword evidence="5" id="KW-0560">Oxidoreductase</keyword>
<keyword evidence="8" id="KW-0223">Dioxygenase</keyword>
<feature type="domain" description="Fe2OG dioxygenase" evidence="7">
    <location>
        <begin position="235"/>
        <end position="335"/>
    </location>
</feature>
<reference evidence="8" key="1">
    <citation type="submission" date="2018-02" db="EMBL/GenBank/DDBJ databases">
        <title>Rhizophora mucronata_Transcriptome.</title>
        <authorList>
            <person name="Meera S.P."/>
            <person name="Sreeshan A."/>
            <person name="Augustine A."/>
        </authorList>
    </citation>
    <scope>NUCLEOTIDE SEQUENCE</scope>
    <source>
        <tissue evidence="8">Leaf</tissue>
    </source>
</reference>
<organism evidence="8">
    <name type="scientific">Rhizophora mucronata</name>
    <name type="common">Asiatic mangrove</name>
    <dbReference type="NCBI Taxonomy" id="61149"/>
    <lineage>
        <taxon>Eukaryota</taxon>
        <taxon>Viridiplantae</taxon>
        <taxon>Streptophyta</taxon>
        <taxon>Embryophyta</taxon>
        <taxon>Tracheophyta</taxon>
        <taxon>Spermatophyta</taxon>
        <taxon>Magnoliopsida</taxon>
        <taxon>eudicotyledons</taxon>
        <taxon>Gunneridae</taxon>
        <taxon>Pentapetalae</taxon>
        <taxon>rosids</taxon>
        <taxon>fabids</taxon>
        <taxon>Malpighiales</taxon>
        <taxon>Rhizophoraceae</taxon>
        <taxon>Rhizophora</taxon>
    </lineage>
</organism>
<evidence type="ECO:0000256" key="1">
    <source>
        <dbReference type="ARBA" id="ARBA00008056"/>
    </source>
</evidence>
<dbReference type="GO" id="GO:0046872">
    <property type="term" value="F:metal ion binding"/>
    <property type="evidence" value="ECO:0007669"/>
    <property type="project" value="UniProtKB-KW"/>
</dbReference>
<evidence type="ECO:0000259" key="7">
    <source>
        <dbReference type="PROSITE" id="PS51471"/>
    </source>
</evidence>